<name>A0A3R7MQR3_PENVA</name>
<keyword evidence="9" id="KW-1185">Reference proteome</keyword>
<feature type="domain" description="C2H2-type" evidence="7">
    <location>
        <begin position="158"/>
        <end position="185"/>
    </location>
</feature>
<dbReference type="InterPro" id="IPR050688">
    <property type="entry name" value="Zinc_finger/UBP_domain"/>
</dbReference>
<proteinExistence type="predicted"/>
<dbReference type="AlphaFoldDB" id="A0A3R7MQR3"/>
<feature type="region of interest" description="Disordered" evidence="6">
    <location>
        <begin position="210"/>
        <end position="274"/>
    </location>
</feature>
<sequence length="471" mass="53941">MCKEVPATIASPSCWAEPTGKADVKDILSRLEVSVEFDLMGFFSLSRSSVTKEQTVRFKCKVCDQWFPNRYFQRKHMLMEHEDQRYECRVCSFNSVDPEKLKSHIIKQHVTKKERSESVSLDAVQVDLDELMTKHTPRKVMMEDGVALGRDASNKMRFICAMCERIYTSKYSLERHVRCHTGEKPYTCDVCNFSTSYREHMQRHMTSVHLIVHSDEPKQKYVPKNRRKTEDKTVQPEDDAEEKDLPSSNDPNGSFNSNDGSVSSNDTTSSAGKKRRNILRKRFECAACGLKATHKTDLVNHIKEKHPKAHIESLRNGDGSKVHLIVTVSKKPVTSRRMVITCPGLLLSKVFHALGSIKVHIAVTLKVLNPLLPAVCSFYATSKMTVRDHIHRKHKDIQNPKILLRTVCIDGTVDHVELTMPQREFKCEFCDEVFQDNYHIDDNTKEEGHILKPFRFLVWIVGIGNGPVQTL</sequence>
<dbReference type="PANTHER" id="PTHR24403">
    <property type="entry name" value="ZINC FINGER PROTEIN"/>
    <property type="match status" value="1"/>
</dbReference>
<dbReference type="SMART" id="SM00355">
    <property type="entry name" value="ZnF_C2H2"/>
    <property type="match status" value="6"/>
</dbReference>
<evidence type="ECO:0000256" key="6">
    <source>
        <dbReference type="SAM" id="MobiDB-lite"/>
    </source>
</evidence>
<reference evidence="8 9" key="2">
    <citation type="submission" date="2019-01" db="EMBL/GenBank/DDBJ databases">
        <title>The decoding of complex shrimp genome reveals the adaptation for benthos swimmer, frequently molting mechanism and breeding impact on genome.</title>
        <authorList>
            <person name="Sun Y."/>
            <person name="Gao Y."/>
            <person name="Yu Y."/>
        </authorList>
    </citation>
    <scope>NUCLEOTIDE SEQUENCE [LARGE SCALE GENOMIC DNA]</scope>
    <source>
        <tissue evidence="8">Muscle</tissue>
    </source>
</reference>
<evidence type="ECO:0000259" key="7">
    <source>
        <dbReference type="PROSITE" id="PS50157"/>
    </source>
</evidence>
<evidence type="ECO:0000256" key="4">
    <source>
        <dbReference type="ARBA" id="ARBA00022833"/>
    </source>
</evidence>
<accession>A0A3R7MQR3</accession>
<dbReference type="PANTHER" id="PTHR24403:SF67">
    <property type="entry name" value="FI01116P-RELATED"/>
    <property type="match status" value="1"/>
</dbReference>
<feature type="domain" description="C2H2-type" evidence="7">
    <location>
        <begin position="283"/>
        <end position="306"/>
    </location>
</feature>
<dbReference type="FunFam" id="3.30.160.60:FF:000882">
    <property type="entry name" value="Predicted gene, 21060"/>
    <property type="match status" value="1"/>
</dbReference>
<evidence type="ECO:0000256" key="5">
    <source>
        <dbReference type="PROSITE-ProRule" id="PRU00042"/>
    </source>
</evidence>
<evidence type="ECO:0000313" key="9">
    <source>
        <dbReference type="Proteomes" id="UP000283509"/>
    </source>
</evidence>
<evidence type="ECO:0000256" key="2">
    <source>
        <dbReference type="ARBA" id="ARBA00022737"/>
    </source>
</evidence>
<keyword evidence="2" id="KW-0677">Repeat</keyword>
<dbReference type="SUPFAM" id="SSF57667">
    <property type="entry name" value="beta-beta-alpha zinc fingers"/>
    <property type="match status" value="2"/>
</dbReference>
<dbReference type="PROSITE" id="PS00028">
    <property type="entry name" value="ZINC_FINGER_C2H2_1"/>
    <property type="match status" value="2"/>
</dbReference>
<reference evidence="8 9" key="1">
    <citation type="submission" date="2018-04" db="EMBL/GenBank/DDBJ databases">
        <authorList>
            <person name="Zhang X."/>
            <person name="Yuan J."/>
            <person name="Li F."/>
            <person name="Xiang J."/>
        </authorList>
    </citation>
    <scope>NUCLEOTIDE SEQUENCE [LARGE SCALE GENOMIC DNA]</scope>
    <source>
        <tissue evidence="8">Muscle</tissue>
    </source>
</reference>
<gene>
    <name evidence="8" type="ORF">C7M84_023423</name>
</gene>
<comment type="caution">
    <text evidence="8">The sequence shown here is derived from an EMBL/GenBank/DDBJ whole genome shotgun (WGS) entry which is preliminary data.</text>
</comment>
<keyword evidence="4" id="KW-0862">Zinc</keyword>
<dbReference type="Gene3D" id="3.30.160.60">
    <property type="entry name" value="Classic Zinc Finger"/>
    <property type="match status" value="3"/>
</dbReference>
<dbReference type="EMBL" id="QCYY01000688">
    <property type="protein sequence ID" value="ROT83418.1"/>
    <property type="molecule type" value="Genomic_DNA"/>
</dbReference>
<protein>
    <recommendedName>
        <fullName evidence="7">C2H2-type domain-containing protein</fullName>
    </recommendedName>
</protein>
<feature type="compositionally biased region" description="Polar residues" evidence="6">
    <location>
        <begin position="246"/>
        <end position="271"/>
    </location>
</feature>
<dbReference type="GO" id="GO:0008270">
    <property type="term" value="F:zinc ion binding"/>
    <property type="evidence" value="ECO:0007669"/>
    <property type="project" value="UniProtKB-KW"/>
</dbReference>
<feature type="domain" description="C2H2-type" evidence="7">
    <location>
        <begin position="186"/>
        <end position="218"/>
    </location>
</feature>
<keyword evidence="3 5" id="KW-0863">Zinc-finger</keyword>
<dbReference type="GO" id="GO:0005634">
    <property type="term" value="C:nucleus"/>
    <property type="evidence" value="ECO:0007669"/>
    <property type="project" value="TreeGrafter"/>
</dbReference>
<dbReference type="InterPro" id="IPR013087">
    <property type="entry name" value="Znf_C2H2_type"/>
</dbReference>
<evidence type="ECO:0000313" key="8">
    <source>
        <dbReference type="EMBL" id="ROT83418.1"/>
    </source>
</evidence>
<dbReference type="InterPro" id="IPR036236">
    <property type="entry name" value="Znf_C2H2_sf"/>
</dbReference>
<feature type="domain" description="C2H2-type" evidence="7">
    <location>
        <begin position="58"/>
        <end position="86"/>
    </location>
</feature>
<keyword evidence="1" id="KW-0479">Metal-binding</keyword>
<dbReference type="PROSITE" id="PS50157">
    <property type="entry name" value="ZINC_FINGER_C2H2_2"/>
    <property type="match status" value="4"/>
</dbReference>
<dbReference type="Proteomes" id="UP000283509">
    <property type="component" value="Unassembled WGS sequence"/>
</dbReference>
<dbReference type="OrthoDB" id="40579at2759"/>
<evidence type="ECO:0000256" key="3">
    <source>
        <dbReference type="ARBA" id="ARBA00022771"/>
    </source>
</evidence>
<dbReference type="GO" id="GO:0045944">
    <property type="term" value="P:positive regulation of transcription by RNA polymerase II"/>
    <property type="evidence" value="ECO:0007669"/>
    <property type="project" value="TreeGrafter"/>
</dbReference>
<organism evidence="8 9">
    <name type="scientific">Penaeus vannamei</name>
    <name type="common">Whiteleg shrimp</name>
    <name type="synonym">Litopenaeus vannamei</name>
    <dbReference type="NCBI Taxonomy" id="6689"/>
    <lineage>
        <taxon>Eukaryota</taxon>
        <taxon>Metazoa</taxon>
        <taxon>Ecdysozoa</taxon>
        <taxon>Arthropoda</taxon>
        <taxon>Crustacea</taxon>
        <taxon>Multicrustacea</taxon>
        <taxon>Malacostraca</taxon>
        <taxon>Eumalacostraca</taxon>
        <taxon>Eucarida</taxon>
        <taxon>Decapoda</taxon>
        <taxon>Dendrobranchiata</taxon>
        <taxon>Penaeoidea</taxon>
        <taxon>Penaeidae</taxon>
        <taxon>Penaeus</taxon>
    </lineage>
</organism>
<evidence type="ECO:0000256" key="1">
    <source>
        <dbReference type="ARBA" id="ARBA00022723"/>
    </source>
</evidence>